<dbReference type="InterPro" id="IPR031165">
    <property type="entry name" value="GNAT_YJDJ"/>
</dbReference>
<dbReference type="GO" id="GO:0016747">
    <property type="term" value="F:acyltransferase activity, transferring groups other than amino-acyl groups"/>
    <property type="evidence" value="ECO:0007669"/>
    <property type="project" value="InterPro"/>
</dbReference>
<evidence type="ECO:0000313" key="3">
    <source>
        <dbReference type="EMBL" id="SMG23407.1"/>
    </source>
</evidence>
<evidence type="ECO:0000259" key="2">
    <source>
        <dbReference type="PROSITE" id="PS51729"/>
    </source>
</evidence>
<dbReference type="EMBL" id="FXAR01000004">
    <property type="protein sequence ID" value="SMG23407.1"/>
    <property type="molecule type" value="Genomic_DNA"/>
</dbReference>
<dbReference type="PANTHER" id="PTHR31435">
    <property type="entry name" value="PROTEIN NATD1"/>
    <property type="match status" value="1"/>
</dbReference>
<dbReference type="Gene3D" id="3.40.630.30">
    <property type="match status" value="1"/>
</dbReference>
<dbReference type="PANTHER" id="PTHR31435:SF10">
    <property type="entry name" value="BSR4717 PROTEIN"/>
    <property type="match status" value="1"/>
</dbReference>
<dbReference type="SUPFAM" id="SSF55729">
    <property type="entry name" value="Acyl-CoA N-acyltransferases (Nat)"/>
    <property type="match status" value="1"/>
</dbReference>
<evidence type="ECO:0000313" key="4">
    <source>
        <dbReference type="Proteomes" id="UP000193309"/>
    </source>
</evidence>
<proteinExistence type="predicted"/>
<dbReference type="AlphaFoldDB" id="A0A1X7J7W5"/>
<organism evidence="3 4">
    <name type="scientific">Corynebacterium pollutisoli</name>
    <dbReference type="NCBI Taxonomy" id="1610489"/>
    <lineage>
        <taxon>Bacteria</taxon>
        <taxon>Bacillati</taxon>
        <taxon>Actinomycetota</taxon>
        <taxon>Actinomycetes</taxon>
        <taxon>Mycobacteriales</taxon>
        <taxon>Corynebacteriaceae</taxon>
        <taxon>Corynebacterium</taxon>
    </lineage>
</organism>
<protein>
    <recommendedName>
        <fullName evidence="5">N-acetyltransferase domain-containing protein</fullName>
    </recommendedName>
</protein>
<dbReference type="InterPro" id="IPR000182">
    <property type="entry name" value="GNAT_dom"/>
</dbReference>
<dbReference type="InterPro" id="IPR016181">
    <property type="entry name" value="Acyl_CoA_acyltransferase"/>
</dbReference>
<gene>
    <name evidence="3" type="ORF">SAMN06295981_1291</name>
</gene>
<dbReference type="InterPro" id="IPR045057">
    <property type="entry name" value="Gcn5-rel_NAT"/>
</dbReference>
<name>A0A1X7J7W5_9CORY</name>
<feature type="domain" description="N-acetyltransferase" evidence="2">
    <location>
        <begin position="6"/>
        <end position="92"/>
    </location>
</feature>
<dbReference type="PROSITE" id="PS51729">
    <property type="entry name" value="GNAT_YJDJ"/>
    <property type="match status" value="1"/>
</dbReference>
<dbReference type="RefSeq" id="WP_085549429.1">
    <property type="nucleotide sequence ID" value="NZ_FXAR01000004.1"/>
</dbReference>
<dbReference type="PROSITE" id="PS51186">
    <property type="entry name" value="GNAT"/>
    <property type="match status" value="1"/>
</dbReference>
<feature type="domain" description="N-acetyltransferase" evidence="1">
    <location>
        <begin position="1"/>
        <end position="94"/>
    </location>
</feature>
<keyword evidence="4" id="KW-1185">Reference proteome</keyword>
<dbReference type="STRING" id="1610489.SAMN06295981_1291"/>
<sequence>MSHDIRNDTGRNRYILTVDGEEAGYLSYIPFTGAVDLEHTEIAESHAGQGLAGELARHALSDIRDRGLNALITCPAVTSFVAKNPEFADLVVEP</sequence>
<accession>A0A1X7J7W5</accession>
<reference evidence="4" key="1">
    <citation type="submission" date="2017-04" db="EMBL/GenBank/DDBJ databases">
        <authorList>
            <person name="Varghese N."/>
            <person name="Submissions S."/>
        </authorList>
    </citation>
    <scope>NUCLEOTIDE SEQUENCE [LARGE SCALE GENOMIC DNA]</scope>
    <source>
        <strain evidence="4">VDS</strain>
    </source>
</reference>
<dbReference type="Pfam" id="PF14542">
    <property type="entry name" value="Acetyltransf_CG"/>
    <property type="match status" value="1"/>
</dbReference>
<evidence type="ECO:0000259" key="1">
    <source>
        <dbReference type="PROSITE" id="PS51186"/>
    </source>
</evidence>
<evidence type="ECO:0008006" key="5">
    <source>
        <dbReference type="Google" id="ProtNLM"/>
    </source>
</evidence>
<dbReference type="Proteomes" id="UP000193309">
    <property type="component" value="Unassembled WGS sequence"/>
</dbReference>
<dbReference type="OrthoDB" id="5405911at2"/>